<sequence length="98" mass="10797">MVRLFYHCALVCAFVVVVTNSHTGASKQSTPRSLKQCQSLRSFQYACEPPAISVDTQQPLNCNEDNSVTVTCKVASGIICRGLLNGTRFFYLEVSLFS</sequence>
<organism evidence="2 3">
    <name type="scientific">Ancylostoma caninum</name>
    <name type="common">Dog hookworm</name>
    <dbReference type="NCBI Taxonomy" id="29170"/>
    <lineage>
        <taxon>Eukaryota</taxon>
        <taxon>Metazoa</taxon>
        <taxon>Ecdysozoa</taxon>
        <taxon>Nematoda</taxon>
        <taxon>Chromadorea</taxon>
        <taxon>Rhabditida</taxon>
        <taxon>Rhabditina</taxon>
        <taxon>Rhabditomorpha</taxon>
        <taxon>Strongyloidea</taxon>
        <taxon>Ancylostomatidae</taxon>
        <taxon>Ancylostomatinae</taxon>
        <taxon>Ancylostoma</taxon>
    </lineage>
</organism>
<gene>
    <name evidence="2" type="ORF">ANCCAN_17939</name>
</gene>
<dbReference type="Proteomes" id="UP000252519">
    <property type="component" value="Unassembled WGS sequence"/>
</dbReference>
<feature type="signal peptide" evidence="1">
    <location>
        <begin position="1"/>
        <end position="20"/>
    </location>
</feature>
<proteinExistence type="predicted"/>
<protein>
    <recommendedName>
        <fullName evidence="4">Phlebovirus glycoprotein G2 fusion domain-containing protein</fullName>
    </recommendedName>
</protein>
<evidence type="ECO:0000256" key="1">
    <source>
        <dbReference type="SAM" id="SignalP"/>
    </source>
</evidence>
<comment type="caution">
    <text evidence="2">The sequence shown here is derived from an EMBL/GenBank/DDBJ whole genome shotgun (WGS) entry which is preliminary data.</text>
</comment>
<dbReference type="OrthoDB" id="5804096at2759"/>
<dbReference type="STRING" id="29170.A0A368FZI5"/>
<evidence type="ECO:0000313" key="3">
    <source>
        <dbReference type="Proteomes" id="UP000252519"/>
    </source>
</evidence>
<keyword evidence="3" id="KW-1185">Reference proteome</keyword>
<dbReference type="EMBL" id="JOJR01000581">
    <property type="protein sequence ID" value="RCN36180.1"/>
    <property type="molecule type" value="Genomic_DNA"/>
</dbReference>
<name>A0A368FZI5_ANCCA</name>
<reference evidence="2 3" key="1">
    <citation type="submission" date="2014-10" db="EMBL/GenBank/DDBJ databases">
        <title>Draft genome of the hookworm Ancylostoma caninum.</title>
        <authorList>
            <person name="Mitreva M."/>
        </authorList>
    </citation>
    <scope>NUCLEOTIDE SEQUENCE [LARGE SCALE GENOMIC DNA]</scope>
    <source>
        <strain evidence="2 3">Baltimore</strain>
    </source>
</reference>
<dbReference type="AlphaFoldDB" id="A0A368FZI5"/>
<evidence type="ECO:0000313" key="2">
    <source>
        <dbReference type="EMBL" id="RCN36180.1"/>
    </source>
</evidence>
<evidence type="ECO:0008006" key="4">
    <source>
        <dbReference type="Google" id="ProtNLM"/>
    </source>
</evidence>
<accession>A0A368FZI5</accession>
<feature type="chain" id="PRO_5016644726" description="Phlebovirus glycoprotein G2 fusion domain-containing protein" evidence="1">
    <location>
        <begin position="21"/>
        <end position="98"/>
    </location>
</feature>
<keyword evidence="1" id="KW-0732">Signal</keyword>